<reference evidence="2 3" key="1">
    <citation type="journal article" date="2022" name="Int. J. Syst. Evol. Microbiol.">
        <title>Apilactobacillus apisilvae sp. nov., Nicolia spurrieriana gen. nov. sp. nov., Bombilactobacillus folatiphilus sp. nov. and Bombilactobacillus thymidiniphilus sp. nov., four new lactic acid bacterial isolates from stingless bees Tetragonula carbonaria and Austroplebeia australis.</title>
        <authorList>
            <person name="Oliphant S.A."/>
            <person name="Watson-Haigh N.S."/>
            <person name="Sumby K.M."/>
            <person name="Gardner J."/>
            <person name="Groom S."/>
            <person name="Jiranek V."/>
        </authorList>
    </citation>
    <scope>NUCLEOTIDE SEQUENCE [LARGE SCALE GENOMIC DNA]</scope>
    <source>
        <strain evidence="2 3">SG5_A10</strain>
    </source>
</reference>
<evidence type="ECO:0000256" key="1">
    <source>
        <dbReference type="SAM" id="Phobius"/>
    </source>
</evidence>
<dbReference type="Proteomes" id="UP000831859">
    <property type="component" value="Chromosome"/>
</dbReference>
<evidence type="ECO:0000313" key="3">
    <source>
        <dbReference type="Proteomes" id="UP000831859"/>
    </source>
</evidence>
<keyword evidence="1" id="KW-0472">Membrane</keyword>
<keyword evidence="3" id="KW-1185">Reference proteome</keyword>
<organism evidence="2 3">
    <name type="scientific">Apilactobacillus apisilvae</name>
    <dbReference type="NCBI Taxonomy" id="2923364"/>
    <lineage>
        <taxon>Bacteria</taxon>
        <taxon>Bacillati</taxon>
        <taxon>Bacillota</taxon>
        <taxon>Bacilli</taxon>
        <taxon>Lactobacillales</taxon>
        <taxon>Lactobacillaceae</taxon>
        <taxon>Apilactobacillus</taxon>
    </lineage>
</organism>
<name>A0ABY4PGI7_9LACO</name>
<keyword evidence="1" id="KW-1133">Transmembrane helix</keyword>
<accession>A0ABY4PGI7</accession>
<evidence type="ECO:0000313" key="2">
    <source>
        <dbReference type="EMBL" id="UQS84675.1"/>
    </source>
</evidence>
<protein>
    <submittedName>
        <fullName evidence="2">Uncharacterized protein</fullName>
    </submittedName>
</protein>
<feature type="transmembrane region" description="Helical" evidence="1">
    <location>
        <begin position="7"/>
        <end position="26"/>
    </location>
</feature>
<keyword evidence="1" id="KW-0812">Transmembrane</keyword>
<dbReference type="RefSeq" id="WP_249510659.1">
    <property type="nucleotide sequence ID" value="NZ_CP093362.1"/>
</dbReference>
<sequence length="1136" mass="126211">MKKILEICIPIMLIFIGILIFNNNVVKADINSSQPFQSWNNGLSGYSYKNPVLNDGWKEPSDINTDTSLCNRTDYNSNNKISAIYKGTTAYVYDYEGFYNAIFKQGYGNGIDGHNDSSGVVSNIHKVVLENDINLDGTSGSKINGFGSSDYTANYAEHDKLVIDGYSNGNYHTLDMSKGDISIEALTSSEDWTIENMKILGYSYFGPISSYTPNGGTTLNYRNIDYYGAQLSWGSRQNNCKINIYGNVSVHSLDYYKDSSGQSQISEGQNQQNLQTGDIEFHKNSNYYGETYDGNCLELEGSCKIDNNVNIDLHPHGTYAEDAWFNSYGLYLYPGGNYKPEINFGSNDKFNIYCDSNNLTDSDGSSRIPEDPYNISIAIYANASSSVPANMYMNNGTNSKFNIYSNGQVKSQAALVYFSYVNANVSGVGNEFNVSSDANNSYIPSNGVVEFNGSGNNINVDNLGSFKLNIKNIPQTSTSNYQINSDSSTNINLDRPTDVEISNKTYNSNQNNHMFYSGTSNVSNNGYIYARNTRVTGWLGDNQTPSIDNQLVKSLFLPLRSDSSYGKSTIFVGGVRLYGSYFEVSDMVTKLDRQLVDSKSSDVYLKAQAKNYNSIKFTASPMATISYTNYNDYNKNNNKVTGKVIDDNGNPLKNSYINISLDNDKGKFIDPDTRPVNKNYNQYIASNEVLFSPVKQYMPSTSASTIIQDNGNTSNFYNNIAGTIGSTDGQFGLAHDYFYNRYNMGDANTLNQDITLYSRDGTTINKDSSKDEFYSGNVGDQGLQVGMEHYVAITDNNGNFSFNIPNVLWNEINNNNNNHKLNITPYYNFSPGNTKTVNLAYNPKLNINNKIKDITYSNADSSDGFSLSKVFQGGQGYSSQGDTLEFDSTINNTSDNSDISVNSSATYDQPLPNNIDVSTLKVSYDNNDFNVIHEPNVIKSNNGVKILKIPIKNLKSNSTLNLKVRGTLKNDNATVDNSDIRIKPKYNIDSTEYSGEADNVNEINFSDNQLNFTPISNIDYDYSSIVKDSLLLPTNSSTPVMSNVKNNMRGNSYADIQVQQPSEEFKDNSSSEIKGDLIYNGQNLNQSPVMLFSTDGNDNMYISNSTPLYLKPLQNYEGEGNDFYTLLNWSVTYGIN</sequence>
<gene>
    <name evidence="2" type="ORF">MOO46_05345</name>
</gene>
<proteinExistence type="predicted"/>
<dbReference type="EMBL" id="CP093362">
    <property type="protein sequence ID" value="UQS84675.1"/>
    <property type="molecule type" value="Genomic_DNA"/>
</dbReference>